<dbReference type="Proteomes" id="UP000747110">
    <property type="component" value="Unassembled WGS sequence"/>
</dbReference>
<dbReference type="SUPFAM" id="SSF50978">
    <property type="entry name" value="WD40 repeat-like"/>
    <property type="match status" value="1"/>
</dbReference>
<evidence type="ECO:0000256" key="1">
    <source>
        <dbReference type="ARBA" id="ARBA00022574"/>
    </source>
</evidence>
<dbReference type="InterPro" id="IPR001680">
    <property type="entry name" value="WD40_rpt"/>
</dbReference>
<gene>
    <name evidence="5" type="ORF">Vretifemale_17610</name>
</gene>
<feature type="repeat" description="WD" evidence="3">
    <location>
        <begin position="277"/>
        <end position="319"/>
    </location>
</feature>
<keyword evidence="2" id="KW-0677">Repeat</keyword>
<dbReference type="PROSITE" id="PS50082">
    <property type="entry name" value="WD_REPEATS_2"/>
    <property type="match status" value="1"/>
</dbReference>
<dbReference type="Gene3D" id="2.130.10.10">
    <property type="entry name" value="YVTN repeat-like/Quinoprotein amine dehydrogenase"/>
    <property type="match status" value="2"/>
</dbReference>
<organism evidence="5 6">
    <name type="scientific">Volvox reticuliferus</name>
    <dbReference type="NCBI Taxonomy" id="1737510"/>
    <lineage>
        <taxon>Eukaryota</taxon>
        <taxon>Viridiplantae</taxon>
        <taxon>Chlorophyta</taxon>
        <taxon>core chlorophytes</taxon>
        <taxon>Chlorophyceae</taxon>
        <taxon>CS clade</taxon>
        <taxon>Chlamydomonadales</taxon>
        <taxon>Volvocaceae</taxon>
        <taxon>Volvox</taxon>
    </lineage>
</organism>
<dbReference type="InterPro" id="IPR015943">
    <property type="entry name" value="WD40/YVTN_repeat-like_dom_sf"/>
</dbReference>
<name>A0A8J4CVY8_9CHLO</name>
<reference evidence="5" key="1">
    <citation type="journal article" date="2021" name="Proc. Natl. Acad. Sci. U.S.A.">
        <title>Three genomes in the algal genus Volvox reveal the fate of a haploid sex-determining region after a transition to homothallism.</title>
        <authorList>
            <person name="Yamamoto K."/>
            <person name="Hamaji T."/>
            <person name="Kawai-Toyooka H."/>
            <person name="Matsuzaki R."/>
            <person name="Takahashi F."/>
            <person name="Nishimura Y."/>
            <person name="Kawachi M."/>
            <person name="Noguchi H."/>
            <person name="Minakuchi Y."/>
            <person name="Umen J.G."/>
            <person name="Toyoda A."/>
            <person name="Nozaki H."/>
        </authorList>
    </citation>
    <scope>NUCLEOTIDE SEQUENCE</scope>
    <source>
        <strain evidence="5">NIES-3786</strain>
    </source>
</reference>
<dbReference type="PROSITE" id="PS00678">
    <property type="entry name" value="WD_REPEATS_1"/>
    <property type="match status" value="1"/>
</dbReference>
<proteinExistence type="predicted"/>
<keyword evidence="1 3" id="KW-0853">WD repeat</keyword>
<evidence type="ECO:0000256" key="4">
    <source>
        <dbReference type="SAM" id="MobiDB-lite"/>
    </source>
</evidence>
<sequence>MSSSRMSVGRVSKGSVPPSVPKAGVEFEGDDDFFDDGGQAAEDIGKSFVFRNTLTESEVEALERWKRSQNDDDEEQYPLSSKQRNVTYGDIKKPQQSVQLGPDSEALCIAASCSGNMLAVGGRHGTVRLFHPHNLEPMDTIRISELASSSTSTSSPSSVSTLASRQSIVRRQTVPGGLMGSAGEGVVTSVCFRPDLRASRMQNLLLAAQGDAIVHLHVGTRRVVHVNNEEGNRINTLAMRQDGAIFASGGSDCVVRAYDEATCSLCRTLDHGDGVTTTGHTNHVFSLAWHPDDPQVLLSGSWDNRVLVWDLRVHRSVRSISGPHICGDAVDIHPGTNLVLTGSWRSNNPLQLWDLGSSRLLTNLPWWQPEPDGCLIYAARFGRGLAAGTVIAGGSGTKPMVRVYKLNGPGNVELQFTVRLQRPVHALTLVQAAAGSVGGDPGHLQQQAQAPILAMCCDEEVHTMTLSAGGSPLWNGGSK</sequence>
<evidence type="ECO:0000256" key="3">
    <source>
        <dbReference type="PROSITE-ProRule" id="PRU00221"/>
    </source>
</evidence>
<dbReference type="AlphaFoldDB" id="A0A8J4CVY8"/>
<accession>A0A8J4CVY8</accession>
<comment type="caution">
    <text evidence="5">The sequence shown here is derived from an EMBL/GenBank/DDBJ whole genome shotgun (WGS) entry which is preliminary data.</text>
</comment>
<dbReference type="PANTHER" id="PTHR47822:SF2">
    <property type="entry name" value="F-BOX AND WD-40 DOMAIN PROTEIN 7"/>
    <property type="match status" value="1"/>
</dbReference>
<dbReference type="PROSITE" id="PS50294">
    <property type="entry name" value="WD_REPEATS_REGION"/>
    <property type="match status" value="1"/>
</dbReference>
<dbReference type="EMBL" id="BNCP01000053">
    <property type="protein sequence ID" value="GIL89872.1"/>
    <property type="molecule type" value="Genomic_DNA"/>
</dbReference>
<feature type="compositionally biased region" description="Low complexity" evidence="4">
    <location>
        <begin position="1"/>
        <end position="15"/>
    </location>
</feature>
<dbReference type="OrthoDB" id="545002at2759"/>
<dbReference type="PANTHER" id="PTHR47822">
    <property type="entry name" value="CARBOHYDRATE BINDING DOMAIN CONTAINING PROTEIN"/>
    <property type="match status" value="1"/>
</dbReference>
<evidence type="ECO:0000313" key="6">
    <source>
        <dbReference type="Proteomes" id="UP000747110"/>
    </source>
</evidence>
<protein>
    <submittedName>
        <fullName evidence="5">Uncharacterized protein</fullName>
    </submittedName>
</protein>
<dbReference type="Pfam" id="PF00400">
    <property type="entry name" value="WD40"/>
    <property type="match status" value="3"/>
</dbReference>
<dbReference type="SMART" id="SM00320">
    <property type="entry name" value="WD40"/>
    <property type="match status" value="4"/>
</dbReference>
<evidence type="ECO:0000313" key="5">
    <source>
        <dbReference type="EMBL" id="GIL89872.1"/>
    </source>
</evidence>
<evidence type="ECO:0000256" key="2">
    <source>
        <dbReference type="ARBA" id="ARBA00022737"/>
    </source>
</evidence>
<dbReference type="InterPro" id="IPR019775">
    <property type="entry name" value="WD40_repeat_CS"/>
</dbReference>
<feature type="region of interest" description="Disordered" evidence="4">
    <location>
        <begin position="1"/>
        <end position="38"/>
    </location>
</feature>
<keyword evidence="6" id="KW-1185">Reference proteome</keyword>
<dbReference type="InterPro" id="IPR036322">
    <property type="entry name" value="WD40_repeat_dom_sf"/>
</dbReference>